<dbReference type="SUPFAM" id="SSF51395">
    <property type="entry name" value="FMN-linked oxidoreductases"/>
    <property type="match status" value="1"/>
</dbReference>
<dbReference type="InterPro" id="IPR008259">
    <property type="entry name" value="FMN_hydac_DH_AS"/>
</dbReference>
<dbReference type="InterPro" id="IPR037396">
    <property type="entry name" value="FMN_HAD"/>
</dbReference>
<feature type="binding site" evidence="5">
    <location>
        <position position="126"/>
    </location>
    <ligand>
        <name>FMN</name>
        <dbReference type="ChEBI" id="CHEBI:58210"/>
    </ligand>
</feature>
<organism evidence="7">
    <name type="scientific">uncultured Nocardioidaceae bacterium</name>
    <dbReference type="NCBI Taxonomy" id="253824"/>
    <lineage>
        <taxon>Bacteria</taxon>
        <taxon>Bacillati</taxon>
        <taxon>Actinomycetota</taxon>
        <taxon>Actinomycetes</taxon>
        <taxon>Propionibacteriales</taxon>
        <taxon>Nocardioidaceae</taxon>
        <taxon>environmental samples</taxon>
    </lineage>
</organism>
<feature type="binding site" evidence="5">
    <location>
        <begin position="296"/>
        <end position="297"/>
    </location>
    <ligand>
        <name>FMN</name>
        <dbReference type="ChEBI" id="CHEBI:58210"/>
    </ligand>
</feature>
<dbReference type="PROSITE" id="PS51349">
    <property type="entry name" value="FMN_HYDROXY_ACID_DH_2"/>
    <property type="match status" value="1"/>
</dbReference>
<dbReference type="PANTHER" id="PTHR10578:SF149">
    <property type="entry name" value="2-HYDROXYACID OXIDASE 2"/>
    <property type="match status" value="1"/>
</dbReference>
<feature type="binding site" evidence="5">
    <location>
        <position position="240"/>
    </location>
    <ligand>
        <name>FMN</name>
        <dbReference type="ChEBI" id="CHEBI:58210"/>
    </ligand>
</feature>
<evidence type="ECO:0000256" key="4">
    <source>
        <dbReference type="PIRSR" id="PIRSR000138-1"/>
    </source>
</evidence>
<evidence type="ECO:0000256" key="5">
    <source>
        <dbReference type="PIRSR" id="PIRSR000138-2"/>
    </source>
</evidence>
<comment type="similarity">
    <text evidence="3">Belongs to the FMN-dependent alpha-hydroxy acid dehydrogenase family.</text>
</comment>
<feature type="binding site" evidence="5">
    <location>
        <position position="154"/>
    </location>
    <ligand>
        <name>FMN</name>
        <dbReference type="ChEBI" id="CHEBI:58210"/>
    </ligand>
</feature>
<reference evidence="7" key="1">
    <citation type="submission" date="2020-02" db="EMBL/GenBank/DDBJ databases">
        <authorList>
            <person name="Meier V. D."/>
        </authorList>
    </citation>
    <scope>NUCLEOTIDE SEQUENCE</scope>
    <source>
        <strain evidence="7">AVDCRST_MAG47</strain>
    </source>
</reference>
<dbReference type="AlphaFoldDB" id="A0A6J4MKI6"/>
<gene>
    <name evidence="7" type="ORF">AVDCRST_MAG47-155</name>
</gene>
<feature type="binding site" evidence="5">
    <location>
        <position position="106"/>
    </location>
    <ligand>
        <name>FMN</name>
        <dbReference type="ChEBI" id="CHEBI:58210"/>
    </ligand>
</feature>
<feature type="binding site" evidence="5">
    <location>
        <position position="245"/>
    </location>
    <ligand>
        <name>glyoxylate</name>
        <dbReference type="ChEBI" id="CHEBI:36655"/>
    </ligand>
</feature>
<dbReference type="InterPro" id="IPR013785">
    <property type="entry name" value="Aldolase_TIM"/>
</dbReference>
<keyword evidence="2" id="KW-0560">Oxidoreductase</keyword>
<protein>
    <submittedName>
        <fullName evidence="7">L-lactate dehydrogenase</fullName>
    </submittedName>
</protein>
<sequence>MPGRYVDAVRELARERLPEEVFLYFDQGAGDGVAAAEAAPAWDRFRFLPRVLRDVTDVDLTTTLLGTEVSSPFAIAPSTLQRAAHPEGEVAMARAAQACGSLVVVSSNAGTSFADIGAVGAPWWLQIYVTADRSATVPVIERAADAGARAIVLTADTPVVAGKYAGERTVWEVTDPGWVRSNFTETTTPLAAADKATDLGPHDIAWLAGQCELPVVVKGVLHPADARRCVDAGAAAVWVSNHGGRQLDRVVPTADALPAICAEVAGAAEVYVDGGVRRGTDALVAAALGARAAFLGRPALFALAADGSEGVGRVLQELASELTEALRLVGCPSLEGLPDDLLVRATGL</sequence>
<dbReference type="EMBL" id="CADCUK010000012">
    <property type="protein sequence ID" value="CAA9360711.1"/>
    <property type="molecule type" value="Genomic_DNA"/>
</dbReference>
<dbReference type="InterPro" id="IPR012133">
    <property type="entry name" value="Alpha-hydoxy_acid_DH_FMN"/>
</dbReference>
<keyword evidence="5" id="KW-0285">Flavoprotein</keyword>
<accession>A0A6J4MKI6</accession>
<dbReference type="PROSITE" id="PS00557">
    <property type="entry name" value="FMN_HYDROXY_ACID_DH_1"/>
    <property type="match status" value="1"/>
</dbReference>
<evidence type="ECO:0000256" key="1">
    <source>
        <dbReference type="ARBA" id="ARBA00001917"/>
    </source>
</evidence>
<feature type="domain" description="FMN hydroxy acid dehydrogenase" evidence="6">
    <location>
        <begin position="1"/>
        <end position="347"/>
    </location>
</feature>
<dbReference type="PANTHER" id="PTHR10578">
    <property type="entry name" value="S -2-HYDROXY-ACID OXIDASE-RELATED"/>
    <property type="match status" value="1"/>
</dbReference>
<evidence type="ECO:0000313" key="7">
    <source>
        <dbReference type="EMBL" id="CAA9360711.1"/>
    </source>
</evidence>
<feature type="active site" description="Proton acceptor" evidence="4">
    <location>
        <position position="242"/>
    </location>
</feature>
<dbReference type="GO" id="GO:0016491">
    <property type="term" value="F:oxidoreductase activity"/>
    <property type="evidence" value="ECO:0007669"/>
    <property type="project" value="UniProtKB-KW"/>
</dbReference>
<dbReference type="GO" id="GO:0010181">
    <property type="term" value="F:FMN binding"/>
    <property type="evidence" value="ECO:0007669"/>
    <property type="project" value="InterPro"/>
</dbReference>
<evidence type="ECO:0000256" key="2">
    <source>
        <dbReference type="ARBA" id="ARBA00023002"/>
    </source>
</evidence>
<dbReference type="PIRSF" id="PIRSF000138">
    <property type="entry name" value="Al-hdrx_acd_dh"/>
    <property type="match status" value="1"/>
</dbReference>
<evidence type="ECO:0000259" key="6">
    <source>
        <dbReference type="PROSITE" id="PS51349"/>
    </source>
</evidence>
<feature type="binding site" evidence="5">
    <location>
        <position position="218"/>
    </location>
    <ligand>
        <name>FMN</name>
        <dbReference type="ChEBI" id="CHEBI:58210"/>
    </ligand>
</feature>
<feature type="binding site" evidence="5">
    <location>
        <position position="128"/>
    </location>
    <ligand>
        <name>glyoxylate</name>
        <dbReference type="ChEBI" id="CHEBI:36655"/>
    </ligand>
</feature>
<dbReference type="InterPro" id="IPR000262">
    <property type="entry name" value="FMN-dep_DH"/>
</dbReference>
<dbReference type="Gene3D" id="3.20.20.70">
    <property type="entry name" value="Aldolase class I"/>
    <property type="match status" value="1"/>
</dbReference>
<dbReference type="CDD" id="cd02809">
    <property type="entry name" value="alpha_hydroxyacid_oxid_FMN"/>
    <property type="match status" value="1"/>
</dbReference>
<keyword evidence="5" id="KW-0288">FMN</keyword>
<feature type="binding site" evidence="5">
    <location>
        <begin position="273"/>
        <end position="277"/>
    </location>
    <ligand>
        <name>FMN</name>
        <dbReference type="ChEBI" id="CHEBI:58210"/>
    </ligand>
</feature>
<evidence type="ECO:0000256" key="3">
    <source>
        <dbReference type="ARBA" id="ARBA00024042"/>
    </source>
</evidence>
<proteinExistence type="inferred from homology"/>
<dbReference type="Pfam" id="PF01070">
    <property type="entry name" value="FMN_dh"/>
    <property type="match status" value="1"/>
</dbReference>
<feature type="binding site" evidence="5">
    <location>
        <position position="242"/>
    </location>
    <ligand>
        <name>glyoxylate</name>
        <dbReference type="ChEBI" id="CHEBI:36655"/>
    </ligand>
</feature>
<name>A0A6J4MKI6_9ACTN</name>
<comment type="cofactor">
    <cofactor evidence="1">
        <name>FMN</name>
        <dbReference type="ChEBI" id="CHEBI:58210"/>
    </cofactor>
</comment>
<feature type="binding site" evidence="5">
    <location>
        <position position="24"/>
    </location>
    <ligand>
        <name>glyoxylate</name>
        <dbReference type="ChEBI" id="CHEBI:36655"/>
    </ligand>
</feature>